<dbReference type="PROSITE" id="PS50011">
    <property type="entry name" value="PROTEIN_KINASE_DOM"/>
    <property type="match status" value="1"/>
</dbReference>
<dbReference type="GO" id="GO:0016301">
    <property type="term" value="F:kinase activity"/>
    <property type="evidence" value="ECO:0007669"/>
    <property type="project" value="UniProtKB-KW"/>
</dbReference>
<accession>A0ABV6U7E3</accession>
<evidence type="ECO:0000256" key="2">
    <source>
        <dbReference type="ARBA" id="ARBA00022679"/>
    </source>
</evidence>
<evidence type="ECO:0000256" key="1">
    <source>
        <dbReference type="ARBA" id="ARBA00012513"/>
    </source>
</evidence>
<feature type="region of interest" description="Disordered" evidence="6">
    <location>
        <begin position="288"/>
        <end position="336"/>
    </location>
</feature>
<keyword evidence="3" id="KW-0547">Nucleotide-binding</keyword>
<dbReference type="EC" id="2.7.11.1" evidence="1"/>
<evidence type="ECO:0000256" key="3">
    <source>
        <dbReference type="ARBA" id="ARBA00022741"/>
    </source>
</evidence>
<feature type="compositionally biased region" description="Pro residues" evidence="6">
    <location>
        <begin position="294"/>
        <end position="319"/>
    </location>
</feature>
<organism evidence="9 10">
    <name type="scientific">Sphaerimonospora cavernae</name>
    <dbReference type="NCBI Taxonomy" id="1740611"/>
    <lineage>
        <taxon>Bacteria</taxon>
        <taxon>Bacillati</taxon>
        <taxon>Actinomycetota</taxon>
        <taxon>Actinomycetes</taxon>
        <taxon>Streptosporangiales</taxon>
        <taxon>Streptosporangiaceae</taxon>
        <taxon>Sphaerimonospora</taxon>
    </lineage>
</organism>
<feature type="transmembrane region" description="Helical" evidence="7">
    <location>
        <begin position="340"/>
        <end position="361"/>
    </location>
</feature>
<keyword evidence="7" id="KW-0812">Transmembrane</keyword>
<dbReference type="RefSeq" id="WP_394301952.1">
    <property type="nucleotide sequence ID" value="NZ_JBHMQT010000034.1"/>
</dbReference>
<dbReference type="Pfam" id="PF00069">
    <property type="entry name" value="Pkinase"/>
    <property type="match status" value="1"/>
</dbReference>
<keyword evidence="7" id="KW-0472">Membrane</keyword>
<dbReference type="PANTHER" id="PTHR43671">
    <property type="entry name" value="SERINE/THREONINE-PROTEIN KINASE NEK"/>
    <property type="match status" value="1"/>
</dbReference>
<keyword evidence="2" id="KW-0808">Transferase</keyword>
<dbReference type="InterPro" id="IPR011009">
    <property type="entry name" value="Kinase-like_dom_sf"/>
</dbReference>
<evidence type="ECO:0000313" key="10">
    <source>
        <dbReference type="Proteomes" id="UP001589870"/>
    </source>
</evidence>
<dbReference type="Gene3D" id="3.30.200.20">
    <property type="entry name" value="Phosphorylase Kinase, domain 1"/>
    <property type="match status" value="1"/>
</dbReference>
<protein>
    <recommendedName>
        <fullName evidence="1">non-specific serine/threonine protein kinase</fullName>
        <ecNumber evidence="1">2.7.11.1</ecNumber>
    </recommendedName>
</protein>
<gene>
    <name evidence="9" type="ORF">ACFHYQ_16040</name>
</gene>
<dbReference type="InterPro" id="IPR000719">
    <property type="entry name" value="Prot_kinase_dom"/>
</dbReference>
<dbReference type="EMBL" id="JBHMQT010000034">
    <property type="protein sequence ID" value="MFC0863815.1"/>
    <property type="molecule type" value="Genomic_DNA"/>
</dbReference>
<comment type="caution">
    <text evidence="9">The sequence shown here is derived from an EMBL/GenBank/DDBJ whole genome shotgun (WGS) entry which is preliminary data.</text>
</comment>
<evidence type="ECO:0000259" key="8">
    <source>
        <dbReference type="PROSITE" id="PS50011"/>
    </source>
</evidence>
<dbReference type="Gene3D" id="2.130.10.10">
    <property type="entry name" value="YVTN repeat-like/Quinoprotein amine dehydrogenase"/>
    <property type="match status" value="1"/>
</dbReference>
<evidence type="ECO:0000256" key="4">
    <source>
        <dbReference type="ARBA" id="ARBA00022777"/>
    </source>
</evidence>
<dbReference type="PROSITE" id="PS00108">
    <property type="entry name" value="PROTEIN_KINASE_ST"/>
    <property type="match status" value="1"/>
</dbReference>
<keyword evidence="7" id="KW-1133">Transmembrane helix</keyword>
<feature type="compositionally biased region" description="Low complexity" evidence="6">
    <location>
        <begin position="416"/>
        <end position="427"/>
    </location>
</feature>
<evidence type="ECO:0000256" key="5">
    <source>
        <dbReference type="ARBA" id="ARBA00022840"/>
    </source>
</evidence>
<reference evidence="9 10" key="1">
    <citation type="submission" date="2024-09" db="EMBL/GenBank/DDBJ databases">
        <authorList>
            <person name="Sun Q."/>
            <person name="Mori K."/>
        </authorList>
    </citation>
    <scope>NUCLEOTIDE SEQUENCE [LARGE SCALE GENOMIC DNA]</scope>
    <source>
        <strain evidence="9 10">TBRC 1851</strain>
    </source>
</reference>
<name>A0ABV6U7E3_9ACTN</name>
<evidence type="ECO:0000256" key="7">
    <source>
        <dbReference type="SAM" id="Phobius"/>
    </source>
</evidence>
<dbReference type="Proteomes" id="UP001589870">
    <property type="component" value="Unassembled WGS sequence"/>
</dbReference>
<keyword evidence="10" id="KW-1185">Reference proteome</keyword>
<dbReference type="InterPro" id="IPR050660">
    <property type="entry name" value="NEK_Ser/Thr_kinase"/>
</dbReference>
<dbReference type="InterPro" id="IPR008271">
    <property type="entry name" value="Ser/Thr_kinase_AS"/>
</dbReference>
<dbReference type="PANTHER" id="PTHR43671:SF13">
    <property type="entry name" value="SERINE_THREONINE-PROTEIN KINASE NEK2"/>
    <property type="match status" value="1"/>
</dbReference>
<feature type="compositionally biased region" description="Low complexity" evidence="6">
    <location>
        <begin position="394"/>
        <end position="408"/>
    </location>
</feature>
<dbReference type="SUPFAM" id="SSF56112">
    <property type="entry name" value="Protein kinase-like (PK-like)"/>
    <property type="match status" value="1"/>
</dbReference>
<feature type="domain" description="Protein kinase" evidence="8">
    <location>
        <begin position="9"/>
        <end position="263"/>
    </location>
</feature>
<dbReference type="InterPro" id="IPR015943">
    <property type="entry name" value="WD40/YVTN_repeat-like_dom_sf"/>
</dbReference>
<feature type="region of interest" description="Disordered" evidence="6">
    <location>
        <begin position="390"/>
        <end position="433"/>
    </location>
</feature>
<evidence type="ECO:0000313" key="9">
    <source>
        <dbReference type="EMBL" id="MFC0863815.1"/>
    </source>
</evidence>
<keyword evidence="5" id="KW-0067">ATP-binding</keyword>
<dbReference type="CDD" id="cd14014">
    <property type="entry name" value="STKc_PknB_like"/>
    <property type="match status" value="1"/>
</dbReference>
<keyword evidence="4 9" id="KW-0418">Kinase</keyword>
<proteinExistence type="predicted"/>
<sequence>MTTRRLGEYALIRVIGQGGQGVVHLAESPDGAKVAVKVLHTRFADDDAARKRFIREVTATRQVAPFCTARVLDVDMDGDQPYIVSEYVEGLSLAELVRREGPRDAGGLARLAISTMTALMAIHEAGIVHRDFKPSNVLLGPEGPVVIDFGIAKVLDAASTQSSTVMGTPSYMSPEQVAGASIGPASDIFSWAVTMTYAAAGRPAFGDDSIPAVLNRISHMEPDLIEVPKPLASILTACLGKRPEDRPSDRDVLRALTGGAAVMRLADGQPPTVNLRSAATLEYTKQLEENAPSRPTPRSGPPTPPPSVPPSAPPAVPLPPDREGWAPVPTPSTDKSKPRLWAFAVATVVAVGGVAMVLRALPGNLVFTAAPATTPPAATATAATPSVLQASPIPSLTPSETATASSSPTPSPSASPSPSDSPSTAKSVPEPSGPRERIMAWLRESQGTDAVSQIDGRAIAVSGTRDGWVTAWDLGKGVPFGKAADCRDGDVIPIVSLSVGKIGNHPAVACVGINYRIRVVDLVTGRRLIKPLWTSYYINQLALTELDGRATIVFNGGNNQRLYAFALATPKHLTEMGVVGEAGDGGGYGPSQIIIDRVGRRQVAISAGGYGGVHVVDLHSGRLLSPPFQATNIADDVNTKARTVASAEINGRPVIVSGWADGTIWITDPTNGRPIRKAIKKHVDREEPAYSPAIESVFTAKIDGRWIVISQDAQRNTHVWDLASGKDIKTS</sequence>
<dbReference type="Gene3D" id="1.10.510.10">
    <property type="entry name" value="Transferase(Phosphotransferase) domain 1"/>
    <property type="match status" value="1"/>
</dbReference>
<dbReference type="SUPFAM" id="SSF63829">
    <property type="entry name" value="Calcium-dependent phosphotriesterase"/>
    <property type="match status" value="1"/>
</dbReference>
<evidence type="ECO:0000256" key="6">
    <source>
        <dbReference type="SAM" id="MobiDB-lite"/>
    </source>
</evidence>